<dbReference type="Pfam" id="PF04833">
    <property type="entry name" value="COBRA"/>
    <property type="match status" value="1"/>
</dbReference>
<dbReference type="Proteomes" id="UP001177140">
    <property type="component" value="Unassembled WGS sequence"/>
</dbReference>
<dbReference type="Pfam" id="PF25079">
    <property type="entry name" value="COB_C"/>
    <property type="match status" value="1"/>
</dbReference>
<dbReference type="PANTHER" id="PTHR31673">
    <property type="entry name" value="PROTEIN COBRA"/>
    <property type="match status" value="1"/>
</dbReference>
<evidence type="ECO:0000313" key="7">
    <source>
        <dbReference type="EMBL" id="MCL7031969.1"/>
    </source>
</evidence>
<keyword evidence="2 5" id="KW-0732">Signal</keyword>
<dbReference type="PIRSF" id="PIRSF038122">
    <property type="entry name" value="COBRA"/>
    <property type="match status" value="1"/>
</dbReference>
<accession>A0AA41V5N8</accession>
<dbReference type="GO" id="GO:0052324">
    <property type="term" value="P:plant-type cell wall cellulose biosynthetic process"/>
    <property type="evidence" value="ECO:0007669"/>
    <property type="project" value="TreeGrafter"/>
</dbReference>
<gene>
    <name evidence="7" type="ORF">MKW94_001420</name>
</gene>
<dbReference type="GO" id="GO:0005886">
    <property type="term" value="C:plasma membrane"/>
    <property type="evidence" value="ECO:0007669"/>
    <property type="project" value="TreeGrafter"/>
</dbReference>
<evidence type="ECO:0000256" key="1">
    <source>
        <dbReference type="ARBA" id="ARBA00005507"/>
    </source>
</evidence>
<dbReference type="GO" id="GO:0010215">
    <property type="term" value="P:cellulose microfibril organization"/>
    <property type="evidence" value="ECO:0007669"/>
    <property type="project" value="InterPro"/>
</dbReference>
<feature type="chain" id="PRO_5041435177" description="COBRA-like protein" evidence="5">
    <location>
        <begin position="30"/>
        <end position="409"/>
    </location>
</feature>
<proteinExistence type="inferred from homology"/>
<comment type="caution">
    <text evidence="7">The sequence shown here is derived from an EMBL/GenBank/DDBJ whole genome shotgun (WGS) entry which is preliminary data.</text>
</comment>
<name>A0AA41V5N8_PAPNU</name>
<evidence type="ECO:0000256" key="5">
    <source>
        <dbReference type="SAM" id="SignalP"/>
    </source>
</evidence>
<evidence type="ECO:0000256" key="3">
    <source>
        <dbReference type="ARBA" id="ARBA00023180"/>
    </source>
</evidence>
<dbReference type="InterPro" id="IPR056900">
    <property type="entry name" value="COB_C"/>
</dbReference>
<protein>
    <recommendedName>
        <fullName evidence="4">COBRA-like protein</fullName>
    </recommendedName>
</protein>
<organism evidence="7 8">
    <name type="scientific">Papaver nudicaule</name>
    <name type="common">Iceland poppy</name>
    <dbReference type="NCBI Taxonomy" id="74823"/>
    <lineage>
        <taxon>Eukaryota</taxon>
        <taxon>Viridiplantae</taxon>
        <taxon>Streptophyta</taxon>
        <taxon>Embryophyta</taxon>
        <taxon>Tracheophyta</taxon>
        <taxon>Spermatophyta</taxon>
        <taxon>Magnoliopsida</taxon>
        <taxon>Ranunculales</taxon>
        <taxon>Papaveraceae</taxon>
        <taxon>Papaveroideae</taxon>
        <taxon>Papaver</taxon>
    </lineage>
</organism>
<dbReference type="EMBL" id="JAJJMA010117948">
    <property type="protein sequence ID" value="MCL7031969.1"/>
    <property type="molecule type" value="Genomic_DNA"/>
</dbReference>
<evidence type="ECO:0000259" key="6">
    <source>
        <dbReference type="Pfam" id="PF25079"/>
    </source>
</evidence>
<keyword evidence="8" id="KW-1185">Reference proteome</keyword>
<evidence type="ECO:0000256" key="2">
    <source>
        <dbReference type="ARBA" id="ARBA00022729"/>
    </source>
</evidence>
<feature type="domain" description="COBRA C-terminal" evidence="6">
    <location>
        <begin position="267"/>
        <end position="406"/>
    </location>
</feature>
<comment type="similarity">
    <text evidence="1 4">Belongs to the COBRA family.</text>
</comment>
<sequence>MNSLFRVSYTISFFFLFSSLCNTSILVAAHDPYDPTGNITIKWDVMSWTPDGYVAVVDIVNSQLYRTVQPPGWKLGWTWARRDEDEILWSVFGGQAIDQGNCSRFISNIPHSCSKRPVIVDLPTDTTLNQRITNCCRGGRLSSRYQAINKSTASFQISVGNAGTTNRTVRMPKNFTFVGGRAEYTCGPAKMARLSRFTTPDGRRITQALLTWKVVCTYKRANVANKLPTCCVSLSSFNQQKKANCPTNSCGRRMETCNTQGNPGIVPPLLKCTDHMCPVNIKLQILQQPKEKGAYMTVNVSIVNFNYRMNYIDWTLLVNHPFINKLTRVIHANHKQFPNIKMAQLMWGIKRRNDIITTSGRKGSAISWVMQLYKDSSTNATSTSSSCKKDWCAPNEILFNGDRCVIASL</sequence>
<dbReference type="AlphaFoldDB" id="A0AA41V5N8"/>
<feature type="signal peptide" evidence="5">
    <location>
        <begin position="1"/>
        <end position="29"/>
    </location>
</feature>
<dbReference type="PANTHER" id="PTHR31673:SF3">
    <property type="entry name" value="COBRA-LIKE PROTEIN 4"/>
    <property type="match status" value="1"/>
</dbReference>
<dbReference type="InterPro" id="IPR006918">
    <property type="entry name" value="COBRA_pln"/>
</dbReference>
<evidence type="ECO:0000313" key="8">
    <source>
        <dbReference type="Proteomes" id="UP001177140"/>
    </source>
</evidence>
<evidence type="ECO:0000256" key="4">
    <source>
        <dbReference type="PIRNR" id="PIRNR038122"/>
    </source>
</evidence>
<reference evidence="7" key="1">
    <citation type="submission" date="2022-03" db="EMBL/GenBank/DDBJ databases">
        <title>A functionally conserved STORR gene fusion in Papaver species that diverged 16.8 million years ago.</title>
        <authorList>
            <person name="Catania T."/>
        </authorList>
    </citation>
    <scope>NUCLEOTIDE SEQUENCE</scope>
    <source>
        <strain evidence="7">S-191538</strain>
    </source>
</reference>
<keyword evidence="3" id="KW-0325">Glycoprotein</keyword>